<keyword evidence="3" id="KW-1185">Reference proteome</keyword>
<protein>
    <submittedName>
        <fullName evidence="2">Uncharacterized protein</fullName>
    </submittedName>
</protein>
<evidence type="ECO:0000313" key="3">
    <source>
        <dbReference type="Proteomes" id="UP000053820"/>
    </source>
</evidence>
<evidence type="ECO:0000313" key="2">
    <source>
        <dbReference type="EMBL" id="KIJ58547.1"/>
    </source>
</evidence>
<dbReference type="EMBL" id="KN839928">
    <property type="protein sequence ID" value="KIJ58547.1"/>
    <property type="molecule type" value="Genomic_DNA"/>
</dbReference>
<name>A0A0C9W7R4_9AGAM</name>
<gene>
    <name evidence="2" type="ORF">HYDPIDRAFT_119442</name>
</gene>
<organism evidence="2 3">
    <name type="scientific">Hydnomerulius pinastri MD-312</name>
    <dbReference type="NCBI Taxonomy" id="994086"/>
    <lineage>
        <taxon>Eukaryota</taxon>
        <taxon>Fungi</taxon>
        <taxon>Dikarya</taxon>
        <taxon>Basidiomycota</taxon>
        <taxon>Agaricomycotina</taxon>
        <taxon>Agaricomycetes</taxon>
        <taxon>Agaricomycetidae</taxon>
        <taxon>Boletales</taxon>
        <taxon>Boletales incertae sedis</taxon>
        <taxon>Leucogyrophana</taxon>
    </lineage>
</organism>
<dbReference type="AlphaFoldDB" id="A0A0C9W7R4"/>
<dbReference type="HOGENOM" id="CLU_3106668_0_0_1"/>
<accession>A0A0C9W7R4</accession>
<evidence type="ECO:0000256" key="1">
    <source>
        <dbReference type="SAM" id="MobiDB-lite"/>
    </source>
</evidence>
<feature type="region of interest" description="Disordered" evidence="1">
    <location>
        <begin position="15"/>
        <end position="51"/>
    </location>
</feature>
<feature type="compositionally biased region" description="Basic and acidic residues" evidence="1">
    <location>
        <begin position="17"/>
        <end position="35"/>
    </location>
</feature>
<proteinExistence type="predicted"/>
<sequence>MTLVIPCEVSCGSETRSVARELSVDRPRLSRRPESPEFASDTRQPGSGGPG</sequence>
<dbReference type="Proteomes" id="UP000053820">
    <property type="component" value="Unassembled WGS sequence"/>
</dbReference>
<reference evidence="2 3" key="1">
    <citation type="submission" date="2014-04" db="EMBL/GenBank/DDBJ databases">
        <title>Evolutionary Origins and Diversification of the Mycorrhizal Mutualists.</title>
        <authorList>
            <consortium name="DOE Joint Genome Institute"/>
            <consortium name="Mycorrhizal Genomics Consortium"/>
            <person name="Kohler A."/>
            <person name="Kuo A."/>
            <person name="Nagy L.G."/>
            <person name="Floudas D."/>
            <person name="Copeland A."/>
            <person name="Barry K.W."/>
            <person name="Cichocki N."/>
            <person name="Veneault-Fourrey C."/>
            <person name="LaButti K."/>
            <person name="Lindquist E.A."/>
            <person name="Lipzen A."/>
            <person name="Lundell T."/>
            <person name="Morin E."/>
            <person name="Murat C."/>
            <person name="Riley R."/>
            <person name="Ohm R."/>
            <person name="Sun H."/>
            <person name="Tunlid A."/>
            <person name="Henrissat B."/>
            <person name="Grigoriev I.V."/>
            <person name="Hibbett D.S."/>
            <person name="Martin F."/>
        </authorList>
    </citation>
    <scope>NUCLEOTIDE SEQUENCE [LARGE SCALE GENOMIC DNA]</scope>
    <source>
        <strain evidence="2 3">MD-312</strain>
    </source>
</reference>